<dbReference type="EMBL" id="JAEVHI010000001">
    <property type="protein sequence ID" value="KAG5304830.1"/>
    <property type="molecule type" value="Genomic_DNA"/>
</dbReference>
<protein>
    <submittedName>
        <fullName evidence="1">Uncharacterized protein</fullName>
    </submittedName>
</protein>
<comment type="caution">
    <text evidence="1">The sequence shown here is derived from an EMBL/GenBank/DDBJ whole genome shotgun (WGS) entry which is preliminary data.</text>
</comment>
<organism evidence="1 2">
    <name type="scientific">Ajellomyces capsulatus</name>
    <name type="common">Darling's disease fungus</name>
    <name type="synonym">Histoplasma capsulatum</name>
    <dbReference type="NCBI Taxonomy" id="5037"/>
    <lineage>
        <taxon>Eukaryota</taxon>
        <taxon>Fungi</taxon>
        <taxon>Dikarya</taxon>
        <taxon>Ascomycota</taxon>
        <taxon>Pezizomycotina</taxon>
        <taxon>Eurotiomycetes</taxon>
        <taxon>Eurotiomycetidae</taxon>
        <taxon>Onygenales</taxon>
        <taxon>Ajellomycetaceae</taxon>
        <taxon>Histoplasma</taxon>
    </lineage>
</organism>
<evidence type="ECO:0000313" key="2">
    <source>
        <dbReference type="Proteomes" id="UP000670092"/>
    </source>
</evidence>
<dbReference type="VEuPathDB" id="FungiDB:I7I52_03306"/>
<name>A0A8H7ZBQ1_AJECA</name>
<sequence>MRQSNLPRLQLLNMTHSGNILYPHQQTLLESLIRAAIVEEANAGLTSWAASMKSWVSMMVGYLGIENDILDDCLDEQVVTWYSTHFGRIHESKYGPFDRRISKRLGSGKELPVDIVAVPFPRKASRREN</sequence>
<reference evidence="1 2" key="1">
    <citation type="submission" date="2021-01" db="EMBL/GenBank/DDBJ databases">
        <title>Chromosome-level genome assembly of a human fungal pathogen reveals clustering of transcriptionally co-regulated genes.</title>
        <authorList>
            <person name="Voorhies M."/>
            <person name="Cohen S."/>
            <person name="Shea T.P."/>
            <person name="Petrus S."/>
            <person name="Munoz J.F."/>
            <person name="Poplawski S."/>
            <person name="Goldman W.E."/>
            <person name="Michael T."/>
            <person name="Cuomo C.A."/>
            <person name="Sil A."/>
            <person name="Beyhan S."/>
        </authorList>
    </citation>
    <scope>NUCLEOTIDE SEQUENCE [LARGE SCALE GENOMIC DNA]</scope>
    <source>
        <strain evidence="1 2">G184AR</strain>
    </source>
</reference>
<gene>
    <name evidence="1" type="ORF">I7I52_03306</name>
</gene>
<accession>A0A8H7ZBQ1</accession>
<dbReference type="Proteomes" id="UP000670092">
    <property type="component" value="Unassembled WGS sequence"/>
</dbReference>
<dbReference type="AlphaFoldDB" id="A0A8H7ZBQ1"/>
<evidence type="ECO:0000313" key="1">
    <source>
        <dbReference type="EMBL" id="KAG5304830.1"/>
    </source>
</evidence>
<dbReference type="OrthoDB" id="3700556at2759"/>
<proteinExistence type="predicted"/>